<accession>A0ABV5AHC5</accession>
<organism evidence="1 2">
    <name type="scientific">Alicyclobacillus fastidiosus</name>
    <dbReference type="NCBI Taxonomy" id="392011"/>
    <lineage>
        <taxon>Bacteria</taxon>
        <taxon>Bacillati</taxon>
        <taxon>Bacillota</taxon>
        <taxon>Bacilli</taxon>
        <taxon>Bacillales</taxon>
        <taxon>Alicyclobacillaceae</taxon>
        <taxon>Alicyclobacillus</taxon>
    </lineage>
</organism>
<sequence length="299" mass="33244">MARKIWIKLLGFVAVVTVAQLAVFYHYNDLFSAADKGVQSLLKNQAKPESLSQTEQAKVKKLRAQYKFVTVSPDDQYATYVDSANVLHIYDLETQQEVSAAKNTYPVQYISWISDQDVFVGERVQPGNLELKTVGVDDGSQVIVQDFAQLAPDAAFAKIAFSQYTNDVYILINTSTTSVIYHIDTMKHVDEVPIGGRYIKNIAVSDTQNRLYFEDRLNGSYNVLYFDNDYVAHRVQLNAALISVVGNTVYYGDINSNGDVTSVYSEPPSGKSTLIKTLQTPTPASNIDVTDDGQVRVNP</sequence>
<dbReference type="SUPFAM" id="SSF82171">
    <property type="entry name" value="DPP6 N-terminal domain-like"/>
    <property type="match status" value="1"/>
</dbReference>
<evidence type="ECO:0000313" key="2">
    <source>
        <dbReference type="Proteomes" id="UP001579974"/>
    </source>
</evidence>
<protein>
    <recommendedName>
        <fullName evidence="3">DUF5050 domain-containing protein</fullName>
    </recommendedName>
</protein>
<dbReference type="InterPro" id="IPR015943">
    <property type="entry name" value="WD40/YVTN_repeat-like_dom_sf"/>
</dbReference>
<proteinExistence type="predicted"/>
<name>A0ABV5AHC5_9BACL</name>
<evidence type="ECO:0008006" key="3">
    <source>
        <dbReference type="Google" id="ProtNLM"/>
    </source>
</evidence>
<dbReference type="RefSeq" id="WP_275474185.1">
    <property type="nucleotide sequence ID" value="NZ_CP162940.1"/>
</dbReference>
<gene>
    <name evidence="1" type="ORF">KKP3000_000451</name>
</gene>
<evidence type="ECO:0000313" key="1">
    <source>
        <dbReference type="EMBL" id="MFB5191675.1"/>
    </source>
</evidence>
<dbReference type="Gene3D" id="2.130.10.10">
    <property type="entry name" value="YVTN repeat-like/Quinoprotein amine dehydrogenase"/>
    <property type="match status" value="1"/>
</dbReference>
<dbReference type="EMBL" id="JBDXSU010000013">
    <property type="protein sequence ID" value="MFB5191675.1"/>
    <property type="molecule type" value="Genomic_DNA"/>
</dbReference>
<comment type="caution">
    <text evidence="1">The sequence shown here is derived from an EMBL/GenBank/DDBJ whole genome shotgun (WGS) entry which is preliminary data.</text>
</comment>
<reference evidence="1 2" key="1">
    <citation type="journal article" date="2024" name="Int. J. Mol. Sci.">
        <title>Exploration of Alicyclobacillus spp. Genome in Search of Antibiotic Resistance.</title>
        <authorList>
            <person name="Bucka-Kolendo J."/>
            <person name="Kiousi D.E."/>
            <person name="Dekowska A."/>
            <person name="Mikolajczuk-Szczyrba A."/>
            <person name="Karadedos D.M."/>
            <person name="Michael P."/>
            <person name="Galanis A."/>
            <person name="Sokolowska B."/>
        </authorList>
    </citation>
    <scope>NUCLEOTIDE SEQUENCE [LARGE SCALE GENOMIC DNA]</scope>
    <source>
        <strain evidence="1 2">KKP 3000</strain>
    </source>
</reference>
<keyword evidence="2" id="KW-1185">Reference proteome</keyword>
<dbReference type="Proteomes" id="UP001579974">
    <property type="component" value="Unassembled WGS sequence"/>
</dbReference>